<gene>
    <name evidence="5" type="ORF">B0H17DRAFT_709834</name>
</gene>
<dbReference type="PANTHER" id="PTHR24320:SF282">
    <property type="entry name" value="WW DOMAIN-CONTAINING OXIDOREDUCTASE"/>
    <property type="match status" value="1"/>
</dbReference>
<evidence type="ECO:0000313" key="6">
    <source>
        <dbReference type="Proteomes" id="UP001221757"/>
    </source>
</evidence>
<evidence type="ECO:0000256" key="1">
    <source>
        <dbReference type="ARBA" id="ARBA00006484"/>
    </source>
</evidence>
<dbReference type="InterPro" id="IPR020904">
    <property type="entry name" value="Sc_DH/Rdtase_CS"/>
</dbReference>
<dbReference type="PRINTS" id="PR00081">
    <property type="entry name" value="GDHRDH"/>
</dbReference>
<dbReference type="AlphaFoldDB" id="A0AAD7FCS0"/>
<dbReference type="GO" id="GO:0016491">
    <property type="term" value="F:oxidoreductase activity"/>
    <property type="evidence" value="ECO:0007669"/>
    <property type="project" value="UniProtKB-KW"/>
</dbReference>
<name>A0AAD7FCS0_MYCRO</name>
<organism evidence="5 6">
    <name type="scientific">Mycena rosella</name>
    <name type="common">Pink bonnet</name>
    <name type="synonym">Agaricus rosellus</name>
    <dbReference type="NCBI Taxonomy" id="1033263"/>
    <lineage>
        <taxon>Eukaryota</taxon>
        <taxon>Fungi</taxon>
        <taxon>Dikarya</taxon>
        <taxon>Basidiomycota</taxon>
        <taxon>Agaricomycotina</taxon>
        <taxon>Agaricomycetes</taxon>
        <taxon>Agaricomycetidae</taxon>
        <taxon>Agaricales</taxon>
        <taxon>Marasmiineae</taxon>
        <taxon>Mycenaceae</taxon>
        <taxon>Mycena</taxon>
    </lineage>
</organism>
<dbReference type="Proteomes" id="UP001221757">
    <property type="component" value="Unassembled WGS sequence"/>
</dbReference>
<dbReference type="InterPro" id="IPR002347">
    <property type="entry name" value="SDR_fam"/>
</dbReference>
<keyword evidence="2" id="KW-0521">NADP</keyword>
<dbReference type="SUPFAM" id="SSF51735">
    <property type="entry name" value="NAD(P)-binding Rossmann-fold domains"/>
    <property type="match status" value="1"/>
</dbReference>
<proteinExistence type="inferred from homology"/>
<comment type="caution">
    <text evidence="5">The sequence shown here is derived from an EMBL/GenBank/DDBJ whole genome shotgun (WGS) entry which is preliminary data.</text>
</comment>
<dbReference type="PRINTS" id="PR00080">
    <property type="entry name" value="SDRFAMILY"/>
</dbReference>
<dbReference type="EMBL" id="JARKIE010000944">
    <property type="protein sequence ID" value="KAJ7612418.1"/>
    <property type="molecule type" value="Genomic_DNA"/>
</dbReference>
<comment type="similarity">
    <text evidence="1 4">Belongs to the short-chain dehydrogenases/reductases (SDR) family.</text>
</comment>
<dbReference type="PANTHER" id="PTHR24320">
    <property type="entry name" value="RETINOL DEHYDROGENASE"/>
    <property type="match status" value="1"/>
</dbReference>
<accession>A0AAD7FCS0</accession>
<evidence type="ECO:0000256" key="4">
    <source>
        <dbReference type="RuleBase" id="RU000363"/>
    </source>
</evidence>
<dbReference type="PROSITE" id="PS00061">
    <property type="entry name" value="ADH_SHORT"/>
    <property type="match status" value="1"/>
</dbReference>
<evidence type="ECO:0000313" key="5">
    <source>
        <dbReference type="EMBL" id="KAJ7612418.1"/>
    </source>
</evidence>
<dbReference type="InterPro" id="IPR036291">
    <property type="entry name" value="NAD(P)-bd_dom_sf"/>
</dbReference>
<dbReference type="Gene3D" id="3.40.50.720">
    <property type="entry name" value="NAD(P)-binding Rossmann-like Domain"/>
    <property type="match status" value="1"/>
</dbReference>
<sequence length="317" mass="34950">MSSSTKFDPSKDIFDLSGRVAIVTGGNTGIGYSTVKFLARRGAKVYLSARNESTATDAIARLEKEGLGSGQVVFLKLDLIDPRLAKKSAEDYIGKEKRLDILVNNAGLLTDLRQKTLQTPDGMSVMMATNYIGPYVFTRSLLDLLVKTAQEPDSDVRIVNVSSHMHRMTAPATDFDDPVIFHDECKKYTTPSFGRYAVSKYAMNLWTTELQRRLDAEGRNILVMALHPGAVNTYARFFPLSRLFNLLFSAFLDSPDEGASTSLFAAASPLVRADPDKYRGQYLMPVGTLTSSASTRDAEMAVRLWSNTESFLQSLGV</sequence>
<keyword evidence="3" id="KW-0560">Oxidoreductase</keyword>
<dbReference type="Pfam" id="PF00106">
    <property type="entry name" value="adh_short"/>
    <property type="match status" value="1"/>
</dbReference>
<reference evidence="5" key="1">
    <citation type="submission" date="2023-03" db="EMBL/GenBank/DDBJ databases">
        <title>Massive genome expansion in bonnet fungi (Mycena s.s.) driven by repeated elements and novel gene families across ecological guilds.</title>
        <authorList>
            <consortium name="Lawrence Berkeley National Laboratory"/>
            <person name="Harder C.B."/>
            <person name="Miyauchi S."/>
            <person name="Viragh M."/>
            <person name="Kuo A."/>
            <person name="Thoen E."/>
            <person name="Andreopoulos B."/>
            <person name="Lu D."/>
            <person name="Skrede I."/>
            <person name="Drula E."/>
            <person name="Henrissat B."/>
            <person name="Morin E."/>
            <person name="Kohler A."/>
            <person name="Barry K."/>
            <person name="LaButti K."/>
            <person name="Morin E."/>
            <person name="Salamov A."/>
            <person name="Lipzen A."/>
            <person name="Mereny Z."/>
            <person name="Hegedus B."/>
            <person name="Baldrian P."/>
            <person name="Stursova M."/>
            <person name="Weitz H."/>
            <person name="Taylor A."/>
            <person name="Grigoriev I.V."/>
            <person name="Nagy L.G."/>
            <person name="Martin F."/>
            <person name="Kauserud H."/>
        </authorList>
    </citation>
    <scope>NUCLEOTIDE SEQUENCE</scope>
    <source>
        <strain evidence="5">CBHHK067</strain>
    </source>
</reference>
<keyword evidence="6" id="KW-1185">Reference proteome</keyword>
<protein>
    <submittedName>
        <fullName evidence="5">NAD(P)-binding protein</fullName>
    </submittedName>
</protein>
<evidence type="ECO:0000256" key="3">
    <source>
        <dbReference type="ARBA" id="ARBA00023002"/>
    </source>
</evidence>
<evidence type="ECO:0000256" key="2">
    <source>
        <dbReference type="ARBA" id="ARBA00022857"/>
    </source>
</evidence>